<dbReference type="SUPFAM" id="SSF53335">
    <property type="entry name" value="S-adenosyl-L-methionine-dependent methyltransferases"/>
    <property type="match status" value="1"/>
</dbReference>
<keyword evidence="1 3" id="KW-0489">Methyltransferase</keyword>
<proteinExistence type="predicted"/>
<organism evidence="3 4">
    <name type="scientific">Mycolicibacter hiberniae</name>
    <dbReference type="NCBI Taxonomy" id="29314"/>
    <lineage>
        <taxon>Bacteria</taxon>
        <taxon>Bacillati</taxon>
        <taxon>Actinomycetota</taxon>
        <taxon>Actinomycetes</taxon>
        <taxon>Mycobacteriales</taxon>
        <taxon>Mycobacteriaceae</taxon>
        <taxon>Mycolicibacter</taxon>
    </lineage>
</organism>
<keyword evidence="2 3" id="KW-0808">Transferase</keyword>
<dbReference type="AlphaFoldDB" id="A0A7I7X389"/>
<dbReference type="Gene3D" id="3.40.50.150">
    <property type="entry name" value="Vaccinia Virus protein VP39"/>
    <property type="match status" value="1"/>
</dbReference>
<sequence>MGIAYGGAMPITVSEFSPVEQTAFLTASARALDCRAAAPILGDAFSERVVGQIDYDFAALRIPPSVVRQTALRAKMLDERVRRYTAAHPDAVVVDVGAGLNEPLARVQPPAGVDWYSIDLPRVIALRNEIVPAQPGEHAVAADLTGEDWAAGIPAGRPTMVIADGLFAFLTEPQVIALIGQVVDHFGSGELAFNDYGRVGALSSLGMRLAPRGMFTLLRQVWANPGFTDPRTPQRWEPRLRLVEQACLAHAAEVDSFPEPARTLTRLAGRFKSAAGRARVLRYKF</sequence>
<dbReference type="InterPro" id="IPR029063">
    <property type="entry name" value="SAM-dependent_MTases_sf"/>
</dbReference>
<dbReference type="GO" id="GO:0008168">
    <property type="term" value="F:methyltransferase activity"/>
    <property type="evidence" value="ECO:0007669"/>
    <property type="project" value="UniProtKB-KW"/>
</dbReference>
<gene>
    <name evidence="3" type="ORF">MHIB_16290</name>
</gene>
<dbReference type="Proteomes" id="UP000467260">
    <property type="component" value="Chromosome"/>
</dbReference>
<evidence type="ECO:0000313" key="3">
    <source>
        <dbReference type="EMBL" id="BBZ23211.1"/>
    </source>
</evidence>
<dbReference type="PANTHER" id="PTHR43619">
    <property type="entry name" value="S-ADENOSYL-L-METHIONINE-DEPENDENT METHYLTRANSFERASE YKTD-RELATED"/>
    <property type="match status" value="1"/>
</dbReference>
<name>A0A7I7X389_9MYCO</name>
<dbReference type="GO" id="GO:0032259">
    <property type="term" value="P:methylation"/>
    <property type="evidence" value="ECO:0007669"/>
    <property type="project" value="UniProtKB-KW"/>
</dbReference>
<dbReference type="KEGG" id="mhib:MHIB_16290"/>
<dbReference type="InterPro" id="IPR016874">
    <property type="entry name" value="TcmP-like"/>
</dbReference>
<evidence type="ECO:0000313" key="4">
    <source>
        <dbReference type="Proteomes" id="UP000467260"/>
    </source>
</evidence>
<accession>A0A7I7X389</accession>
<dbReference type="PIRSF" id="PIRSF028177">
    <property type="entry name" value="Polyketide_synth_Omtfrase_TcmP"/>
    <property type="match status" value="1"/>
</dbReference>
<evidence type="ECO:0000256" key="2">
    <source>
        <dbReference type="ARBA" id="ARBA00022679"/>
    </source>
</evidence>
<dbReference type="EMBL" id="AP022609">
    <property type="protein sequence ID" value="BBZ23211.1"/>
    <property type="molecule type" value="Genomic_DNA"/>
</dbReference>
<protein>
    <submittedName>
        <fullName evidence="3">Putative O-methyltransferase Omt</fullName>
    </submittedName>
</protein>
<dbReference type="Pfam" id="PF04072">
    <property type="entry name" value="LCM"/>
    <property type="match status" value="1"/>
</dbReference>
<reference evidence="3 4" key="1">
    <citation type="journal article" date="2019" name="Emerg. Microbes Infect.">
        <title>Comprehensive subspecies identification of 175 nontuberculous mycobacteria species based on 7547 genomic profiles.</title>
        <authorList>
            <person name="Matsumoto Y."/>
            <person name="Kinjo T."/>
            <person name="Motooka D."/>
            <person name="Nabeya D."/>
            <person name="Jung N."/>
            <person name="Uechi K."/>
            <person name="Horii T."/>
            <person name="Iida T."/>
            <person name="Fujita J."/>
            <person name="Nakamura S."/>
        </authorList>
    </citation>
    <scope>NUCLEOTIDE SEQUENCE [LARGE SCALE GENOMIC DNA]</scope>
    <source>
        <strain evidence="3 4">JCM 13571</strain>
    </source>
</reference>
<keyword evidence="4" id="KW-1185">Reference proteome</keyword>
<dbReference type="InterPro" id="IPR007213">
    <property type="entry name" value="Ppm1/Ppm2/Tcmp"/>
</dbReference>
<dbReference type="PANTHER" id="PTHR43619:SF2">
    <property type="entry name" value="S-ADENOSYL-L-METHIONINE-DEPENDENT METHYLTRANSFERASES SUPERFAMILY PROTEIN"/>
    <property type="match status" value="1"/>
</dbReference>
<evidence type="ECO:0000256" key="1">
    <source>
        <dbReference type="ARBA" id="ARBA00022603"/>
    </source>
</evidence>